<reference evidence="1" key="1">
    <citation type="journal article" date="2014" name="Nat. Commun.">
        <title>The tobacco genome sequence and its comparison with those of tomato and potato.</title>
        <authorList>
            <person name="Sierro N."/>
            <person name="Battey J.N."/>
            <person name="Ouadi S."/>
            <person name="Bakaher N."/>
            <person name="Bovet L."/>
            <person name="Willig A."/>
            <person name="Goepfert S."/>
            <person name="Peitsch M.C."/>
            <person name="Ivanov N.V."/>
        </authorList>
    </citation>
    <scope>NUCLEOTIDE SEQUENCE [LARGE SCALE GENOMIC DNA]</scope>
</reference>
<proteinExistence type="predicted"/>
<accession>A0AC58TGD6</accession>
<dbReference type="RefSeq" id="XP_075096283.1">
    <property type="nucleotide sequence ID" value="XM_075240182.1"/>
</dbReference>
<keyword evidence="1" id="KW-1185">Reference proteome</keyword>
<organism evidence="1 2">
    <name type="scientific">Nicotiana tabacum</name>
    <name type="common">Common tobacco</name>
    <dbReference type="NCBI Taxonomy" id="4097"/>
    <lineage>
        <taxon>Eukaryota</taxon>
        <taxon>Viridiplantae</taxon>
        <taxon>Streptophyta</taxon>
        <taxon>Embryophyta</taxon>
        <taxon>Tracheophyta</taxon>
        <taxon>Spermatophyta</taxon>
        <taxon>Magnoliopsida</taxon>
        <taxon>eudicotyledons</taxon>
        <taxon>Gunneridae</taxon>
        <taxon>Pentapetalae</taxon>
        <taxon>asterids</taxon>
        <taxon>lamiids</taxon>
        <taxon>Solanales</taxon>
        <taxon>Solanaceae</taxon>
        <taxon>Nicotianoideae</taxon>
        <taxon>Nicotianeae</taxon>
        <taxon>Nicotiana</taxon>
    </lineage>
</organism>
<name>A0AC58TGD6_TOBAC</name>
<sequence length="199" mass="23750">MEAAISNVNGKIWLFFNVVVEWELLMDTEQQVSITVYHQVLGKRIMMTFVYAKCSSLERLELWDNLYYYLASDMELPCPFTWWNGRPNEECIFKRLDRIFVNLSFQTLFPNIEVEHLIRTDSDHAQILISCGEEAMQFVKPFKFLNFWTKHDTFMEVVRQNWMADFIEDPFLTFKQKLKRVKIALSKWSKLTYGDIVST</sequence>
<protein>
    <submittedName>
        <fullName evidence="2">Uncharacterized protein LOC142174394</fullName>
    </submittedName>
</protein>
<dbReference type="Proteomes" id="UP000790787">
    <property type="component" value="Chromosome 20"/>
</dbReference>
<gene>
    <name evidence="2" type="primary">LOC142174394</name>
</gene>
<evidence type="ECO:0000313" key="1">
    <source>
        <dbReference type="Proteomes" id="UP000790787"/>
    </source>
</evidence>
<evidence type="ECO:0000313" key="2">
    <source>
        <dbReference type="RefSeq" id="XP_075096283.1"/>
    </source>
</evidence>
<reference evidence="2" key="2">
    <citation type="submission" date="2025-08" db="UniProtKB">
        <authorList>
            <consortium name="RefSeq"/>
        </authorList>
    </citation>
    <scope>IDENTIFICATION</scope>
    <source>
        <tissue evidence="2">Leaf</tissue>
    </source>
</reference>